<dbReference type="PROSITE" id="PS00092">
    <property type="entry name" value="N6_MTASE"/>
    <property type="match status" value="1"/>
</dbReference>
<feature type="domain" description="DNA methylase N-4/N-6" evidence="5">
    <location>
        <begin position="9"/>
        <end position="88"/>
    </location>
</feature>
<keyword evidence="2" id="KW-0489">Methyltransferase</keyword>
<feature type="compositionally biased region" description="Basic residues" evidence="4">
    <location>
        <begin position="390"/>
        <end position="407"/>
    </location>
</feature>
<organism evidence="6 7">
    <name type="scientific">Desulfatibacillum aliphaticivorans</name>
    <dbReference type="NCBI Taxonomy" id="218208"/>
    <lineage>
        <taxon>Bacteria</taxon>
        <taxon>Pseudomonadati</taxon>
        <taxon>Thermodesulfobacteriota</taxon>
        <taxon>Desulfobacteria</taxon>
        <taxon>Desulfobacterales</taxon>
        <taxon>Desulfatibacillaceae</taxon>
        <taxon>Desulfatibacillum</taxon>
    </lineage>
</organism>
<dbReference type="AlphaFoldDB" id="B8FID8"/>
<dbReference type="RefSeq" id="WP_015947003.1">
    <property type="nucleotide sequence ID" value="NC_011768.1"/>
</dbReference>
<evidence type="ECO:0000256" key="1">
    <source>
        <dbReference type="ARBA" id="ARBA00006594"/>
    </source>
</evidence>
<keyword evidence="3" id="KW-0808">Transferase</keyword>
<dbReference type="GO" id="GO:0003677">
    <property type="term" value="F:DNA binding"/>
    <property type="evidence" value="ECO:0007669"/>
    <property type="project" value="InterPro"/>
</dbReference>
<name>B8FID8_DESAL</name>
<evidence type="ECO:0000313" key="6">
    <source>
        <dbReference type="EMBL" id="ACL03928.1"/>
    </source>
</evidence>
<proteinExistence type="inferred from homology"/>
<dbReference type="KEGG" id="dal:Dalk_2235"/>
<evidence type="ECO:0000256" key="4">
    <source>
        <dbReference type="SAM" id="MobiDB-lite"/>
    </source>
</evidence>
<evidence type="ECO:0000256" key="3">
    <source>
        <dbReference type="ARBA" id="ARBA00022679"/>
    </source>
</evidence>
<dbReference type="InterPro" id="IPR002052">
    <property type="entry name" value="DNA_methylase_N6_adenine_CS"/>
</dbReference>
<dbReference type="SUPFAM" id="SSF53335">
    <property type="entry name" value="S-adenosyl-L-methionine-dependent methyltransferases"/>
    <property type="match status" value="1"/>
</dbReference>
<dbReference type="GO" id="GO:0032259">
    <property type="term" value="P:methylation"/>
    <property type="evidence" value="ECO:0007669"/>
    <property type="project" value="UniProtKB-KW"/>
</dbReference>
<dbReference type="GO" id="GO:0008170">
    <property type="term" value="F:N-methyltransferase activity"/>
    <property type="evidence" value="ECO:0007669"/>
    <property type="project" value="InterPro"/>
</dbReference>
<dbReference type="eggNOG" id="COG0863">
    <property type="taxonomic scope" value="Bacteria"/>
</dbReference>
<dbReference type="REBASE" id="34768">
    <property type="entry name" value="M.DalAKORF2235P"/>
</dbReference>
<keyword evidence="7" id="KW-1185">Reference proteome</keyword>
<accession>B8FID8</accession>
<feature type="compositionally biased region" description="Basic residues" evidence="4">
    <location>
        <begin position="331"/>
        <end position="340"/>
    </location>
</feature>
<feature type="compositionally biased region" description="Basic and acidic residues" evidence="4">
    <location>
        <begin position="294"/>
        <end position="308"/>
    </location>
</feature>
<feature type="compositionally biased region" description="Basic and acidic residues" evidence="4">
    <location>
        <begin position="363"/>
        <end position="372"/>
    </location>
</feature>
<dbReference type="EMBL" id="CP001322">
    <property type="protein sequence ID" value="ACL03928.1"/>
    <property type="molecule type" value="Genomic_DNA"/>
</dbReference>
<dbReference type="Gene3D" id="3.40.50.150">
    <property type="entry name" value="Vaccinia Virus protein VP39"/>
    <property type="match status" value="2"/>
</dbReference>
<gene>
    <name evidence="6" type="ordered locus">Dalk_2235</name>
</gene>
<dbReference type="HOGENOM" id="CLU_675650_0_0_7"/>
<evidence type="ECO:0000259" key="5">
    <source>
        <dbReference type="Pfam" id="PF01555"/>
    </source>
</evidence>
<comment type="similarity">
    <text evidence="1">Belongs to the N(4)/N(6)-methyltransferase family.</text>
</comment>
<dbReference type="Pfam" id="PF01555">
    <property type="entry name" value="N6_N4_Mtase"/>
    <property type="match status" value="1"/>
</dbReference>
<evidence type="ECO:0000313" key="7">
    <source>
        <dbReference type="Proteomes" id="UP000000739"/>
    </source>
</evidence>
<evidence type="ECO:0000256" key="2">
    <source>
        <dbReference type="ARBA" id="ARBA00022603"/>
    </source>
</evidence>
<feature type="region of interest" description="Disordered" evidence="4">
    <location>
        <begin position="232"/>
        <end position="407"/>
    </location>
</feature>
<sequence length="407" mass="46541">MPKPPLELQTTTLWEYPSQHYGDGNQGDKNYIGATPSWIIWNLLQRYTNPKDLVVDPMAGSGTTLDVARDISRRALGYDLQPTRKDIFRSDARKLPLENEKADFVFIDPPYSTHVKYSGLPDCIGELSANEPDYYKAMEIVIKEINRILRPDRYMALYVSDSFEKDKAFNAIGFELFKRMQKYFDPVDIICVVRHNAKLKKNNWHAAAAEGNFFLRGFNYLFIMHKPLKSKAAPKKWAPERRPRQEVKDHVESRKPRRDGVKPAWERKKDGDTPAWEKKRDGAKPAWQGKKQKKDFVDGRGKSPDFKRGRQQGSYKDEDQPDFSENSGRGKPYRQGRQSRHSGSDQWEQPDKRRGGGGFQKPGKKDGPERPGPRKGPGKPAAKGSGPGRPKAKPGRKPNAPRKKNRP</sequence>
<protein>
    <recommendedName>
        <fullName evidence="5">DNA methylase N-4/N-6 domain-containing protein</fullName>
    </recommendedName>
</protein>
<feature type="compositionally biased region" description="Basic and acidic residues" evidence="4">
    <location>
        <begin position="237"/>
        <end position="283"/>
    </location>
</feature>
<dbReference type="InterPro" id="IPR029063">
    <property type="entry name" value="SAM-dependent_MTases_sf"/>
</dbReference>
<dbReference type="Proteomes" id="UP000000739">
    <property type="component" value="Chromosome"/>
</dbReference>
<reference evidence="6 7" key="1">
    <citation type="journal article" date="2012" name="Environ. Microbiol.">
        <title>The genome sequence of Desulfatibacillum alkenivorans AK-01: a blueprint for anaerobic alkane oxidation.</title>
        <authorList>
            <person name="Callaghan A.V."/>
            <person name="Morris B.E."/>
            <person name="Pereira I.A."/>
            <person name="McInerney M.J."/>
            <person name="Austin R.N."/>
            <person name="Groves J.T."/>
            <person name="Kukor J.J."/>
            <person name="Suflita J.M."/>
            <person name="Young L.Y."/>
            <person name="Zylstra G.J."/>
            <person name="Wawrik B."/>
        </authorList>
    </citation>
    <scope>NUCLEOTIDE SEQUENCE [LARGE SCALE GENOMIC DNA]</scope>
    <source>
        <strain evidence="6 7">AK-01</strain>
    </source>
</reference>
<dbReference type="InterPro" id="IPR002941">
    <property type="entry name" value="DNA_methylase_N4/N6"/>
</dbReference>